<feature type="transmembrane region" description="Helical" evidence="7">
    <location>
        <begin position="125"/>
        <end position="146"/>
    </location>
</feature>
<feature type="transmembrane region" description="Helical" evidence="7">
    <location>
        <begin position="6"/>
        <end position="26"/>
    </location>
</feature>
<reference evidence="9 10" key="1">
    <citation type="submission" date="2015-02" db="EMBL/GenBank/DDBJ databases">
        <title>Draft genome sequence of Aspergillus parasiticus SU-1.</title>
        <authorList>
            <person name="Yu J."/>
            <person name="Fedorova N."/>
            <person name="Yin Y."/>
            <person name="Losada L."/>
            <person name="Zafar N."/>
            <person name="Taujale R."/>
            <person name="Ehrlich K.C."/>
            <person name="Bhatnagar D."/>
            <person name="Cleveland T.E."/>
            <person name="Bennett J.W."/>
            <person name="Nierman W.C."/>
        </authorList>
    </citation>
    <scope>NUCLEOTIDE SEQUENCE [LARGE SCALE GENOMIC DNA]</scope>
    <source>
        <strain evidence="10">ATCC 56775 / NRRL 5862 / SRRC 143 / SU-1</strain>
    </source>
</reference>
<comment type="caution">
    <text evidence="9">The sequence shown here is derived from an EMBL/GenBank/DDBJ whole genome shotgun (WGS) entry which is preliminary data.</text>
</comment>
<keyword evidence="2 7" id="KW-0812">Transmembrane</keyword>
<evidence type="ECO:0000256" key="3">
    <source>
        <dbReference type="ARBA" id="ARBA00022989"/>
    </source>
</evidence>
<comment type="similarity">
    <text evidence="5">Belongs to the SAT4 family.</text>
</comment>
<name>A0A0F0HYN6_ASPPU</name>
<feature type="compositionally biased region" description="Polar residues" evidence="6">
    <location>
        <begin position="274"/>
        <end position="288"/>
    </location>
</feature>
<dbReference type="EMBL" id="JZEE01000734">
    <property type="protein sequence ID" value="KJK60624.1"/>
    <property type="molecule type" value="Genomic_DNA"/>
</dbReference>
<dbReference type="InterPro" id="IPR049326">
    <property type="entry name" value="Rhodopsin_dom_fungi"/>
</dbReference>
<feature type="compositionally biased region" description="Basic and acidic residues" evidence="6">
    <location>
        <begin position="335"/>
        <end position="344"/>
    </location>
</feature>
<dbReference type="InterPro" id="IPR052337">
    <property type="entry name" value="SAT4-like"/>
</dbReference>
<evidence type="ECO:0000313" key="10">
    <source>
        <dbReference type="Proteomes" id="UP000033540"/>
    </source>
</evidence>
<dbReference type="Pfam" id="PF20684">
    <property type="entry name" value="Fung_rhodopsin"/>
    <property type="match status" value="1"/>
</dbReference>
<feature type="transmembrane region" description="Helical" evidence="7">
    <location>
        <begin position="38"/>
        <end position="61"/>
    </location>
</feature>
<dbReference type="STRING" id="1403190.A0A0F0HYN6"/>
<keyword evidence="3 7" id="KW-1133">Transmembrane helix</keyword>
<feature type="transmembrane region" description="Helical" evidence="7">
    <location>
        <begin position="246"/>
        <end position="262"/>
    </location>
</feature>
<evidence type="ECO:0000256" key="4">
    <source>
        <dbReference type="ARBA" id="ARBA00023136"/>
    </source>
</evidence>
<keyword evidence="4 7" id="KW-0472">Membrane</keyword>
<evidence type="ECO:0000256" key="5">
    <source>
        <dbReference type="ARBA" id="ARBA00038359"/>
    </source>
</evidence>
<evidence type="ECO:0000256" key="1">
    <source>
        <dbReference type="ARBA" id="ARBA00004141"/>
    </source>
</evidence>
<organism evidence="9 10">
    <name type="scientific">Aspergillus parasiticus (strain ATCC 56775 / NRRL 5862 / SRRC 143 / SU-1)</name>
    <dbReference type="NCBI Taxonomy" id="1403190"/>
    <lineage>
        <taxon>Eukaryota</taxon>
        <taxon>Fungi</taxon>
        <taxon>Dikarya</taxon>
        <taxon>Ascomycota</taxon>
        <taxon>Pezizomycotina</taxon>
        <taxon>Eurotiomycetes</taxon>
        <taxon>Eurotiomycetidae</taxon>
        <taxon>Eurotiales</taxon>
        <taxon>Aspergillaceae</taxon>
        <taxon>Aspergillus</taxon>
        <taxon>Aspergillus subgen. Circumdati</taxon>
    </lineage>
</organism>
<dbReference type="Proteomes" id="UP000033540">
    <property type="component" value="Unassembled WGS sequence"/>
</dbReference>
<proteinExistence type="inferred from homology"/>
<sequence length="344" mass="39149">MDDATLVSLWVLTWCAVGLISIRLVMRKIRGKAFVLGDYLSLCAILCALIRLALVHVIIIWGTNNMSRGFRYSHHFTSEEIYRRETASKFTLVNRVFYNTYLWLQKFILLDTYRHLLRNLSWERITLGTYVFIFAATYVTVQIVTFTECNPFDHYWIVLPDPGLCSQAQLQLIVLGVLNIVTDLMLIVLPVPILVKVKRPLLEKLQLAALFAVGFFIVVITVIRLPENAQHSTAQVNRTTWASVELFAAAIVANAPVLYGFYRGEREASRSRTTEGTSRQQSSLGRRQTVSRDPELEMQPIPGGHLRQTSMLGSKRRSRPMHGYTELDEGSSGHLVKETKDDET</sequence>
<evidence type="ECO:0000256" key="7">
    <source>
        <dbReference type="SAM" id="Phobius"/>
    </source>
</evidence>
<dbReference type="PANTHER" id="PTHR33048">
    <property type="entry name" value="PTH11-LIKE INTEGRAL MEMBRANE PROTEIN (AFU_ORTHOLOGUE AFUA_5G11245)"/>
    <property type="match status" value="1"/>
</dbReference>
<evidence type="ECO:0000313" key="9">
    <source>
        <dbReference type="EMBL" id="KJK60624.1"/>
    </source>
</evidence>
<evidence type="ECO:0000259" key="8">
    <source>
        <dbReference type="Pfam" id="PF20684"/>
    </source>
</evidence>
<feature type="domain" description="Rhodopsin" evidence="8">
    <location>
        <begin position="22"/>
        <end position="259"/>
    </location>
</feature>
<dbReference type="AlphaFoldDB" id="A0A0F0HYN6"/>
<accession>A0A0F0HYN6</accession>
<evidence type="ECO:0000256" key="2">
    <source>
        <dbReference type="ARBA" id="ARBA00022692"/>
    </source>
</evidence>
<dbReference type="GO" id="GO:0016020">
    <property type="term" value="C:membrane"/>
    <property type="evidence" value="ECO:0007669"/>
    <property type="project" value="UniProtKB-SubCell"/>
</dbReference>
<dbReference type="PANTHER" id="PTHR33048:SF166">
    <property type="entry name" value="PTH11-LIKE INTEGRAL MEMBRANE PROTEIN"/>
    <property type="match status" value="1"/>
</dbReference>
<feature type="transmembrane region" description="Helical" evidence="7">
    <location>
        <begin position="207"/>
        <end position="226"/>
    </location>
</feature>
<protein>
    <recommendedName>
        <fullName evidence="8">Rhodopsin domain-containing protein</fullName>
    </recommendedName>
</protein>
<feature type="region of interest" description="Disordered" evidence="6">
    <location>
        <begin position="269"/>
        <end position="344"/>
    </location>
</feature>
<gene>
    <name evidence="9" type="ORF">P875_00053160</name>
</gene>
<evidence type="ECO:0000256" key="6">
    <source>
        <dbReference type="SAM" id="MobiDB-lite"/>
    </source>
</evidence>
<comment type="subcellular location">
    <subcellularLocation>
        <location evidence="1">Membrane</location>
        <topology evidence="1">Multi-pass membrane protein</topology>
    </subcellularLocation>
</comment>
<dbReference type="OrthoDB" id="2988756at2759"/>
<feature type="transmembrane region" description="Helical" evidence="7">
    <location>
        <begin position="172"/>
        <end position="195"/>
    </location>
</feature>